<reference evidence="4" key="1">
    <citation type="submission" date="2020-10" db="EMBL/GenBank/DDBJ databases">
        <authorList>
            <person name="Han B."/>
            <person name="Lu T."/>
            <person name="Zhao Q."/>
            <person name="Huang X."/>
            <person name="Zhao Y."/>
        </authorList>
    </citation>
    <scope>NUCLEOTIDE SEQUENCE</scope>
</reference>
<organism evidence="4 5">
    <name type="scientific">Miscanthus lutarioriparius</name>
    <dbReference type="NCBI Taxonomy" id="422564"/>
    <lineage>
        <taxon>Eukaryota</taxon>
        <taxon>Viridiplantae</taxon>
        <taxon>Streptophyta</taxon>
        <taxon>Embryophyta</taxon>
        <taxon>Tracheophyta</taxon>
        <taxon>Spermatophyta</taxon>
        <taxon>Magnoliopsida</taxon>
        <taxon>Liliopsida</taxon>
        <taxon>Poales</taxon>
        <taxon>Poaceae</taxon>
        <taxon>PACMAD clade</taxon>
        <taxon>Panicoideae</taxon>
        <taxon>Andropogonodae</taxon>
        <taxon>Andropogoneae</taxon>
        <taxon>Saccharinae</taxon>
        <taxon>Miscanthus</taxon>
    </lineage>
</organism>
<dbReference type="InterPro" id="IPR015915">
    <property type="entry name" value="Kelch-typ_b-propeller"/>
</dbReference>
<proteinExistence type="predicted"/>
<gene>
    <name evidence="4" type="ORF">NCGR_LOCUS60100</name>
</gene>
<sequence length="399" mass="42166">MSFSSMSKQQVLDAGDGAGEEVMELIPGLPEEVAEKCLLHLPFLYHRLFRTVSSTWNRFLTDAPANPLLFPPAAAGPGAGTAATGSVSFSLPFLFALAFDPVSRRLQCQALDPFSRRWLLLPPVPGGGAAAGSFAVVGLPRRGEIYVIGGVEEGGSDKAVTSVAVYSAARNGWEEAASMRTPRGYMAAGEVGGRVVVAGEDGEAEVFDPEARRWYPAAPRRGAAVARYDAAAAGGKLYVTEGWAWPFERAPRGAVYDAAADSWCEMARGMREGWTGSCAVAGGRMYIVAEYGEWRLKRYDDARDEWRMVAGSGVPPDVRRPHVVAGEVREVAGGRRRIYVVGAGLDVAVGTVSAAASASATAAAPGVHGVEEEVVEWEVVKGPAEFAGLAPCNAQVLYA</sequence>
<evidence type="ECO:0000256" key="2">
    <source>
        <dbReference type="ARBA" id="ARBA00022737"/>
    </source>
</evidence>
<dbReference type="InterPro" id="IPR006652">
    <property type="entry name" value="Kelch_1"/>
</dbReference>
<feature type="domain" description="F-box" evidence="3">
    <location>
        <begin position="27"/>
        <end position="62"/>
    </location>
</feature>
<dbReference type="SMART" id="SM00612">
    <property type="entry name" value="Kelch"/>
    <property type="match status" value="1"/>
</dbReference>
<dbReference type="Pfam" id="PF00646">
    <property type="entry name" value="F-box"/>
    <property type="match status" value="1"/>
</dbReference>
<dbReference type="Gene3D" id="2.120.10.80">
    <property type="entry name" value="Kelch-type beta propeller"/>
    <property type="match status" value="1"/>
</dbReference>
<dbReference type="InterPro" id="IPR036047">
    <property type="entry name" value="F-box-like_dom_sf"/>
</dbReference>
<comment type="caution">
    <text evidence="4">The sequence shown here is derived from an EMBL/GenBank/DDBJ whole genome shotgun (WGS) entry which is preliminary data.</text>
</comment>
<evidence type="ECO:0000259" key="3">
    <source>
        <dbReference type="Pfam" id="PF00646"/>
    </source>
</evidence>
<keyword evidence="1" id="KW-0880">Kelch repeat</keyword>
<accession>A0A811S122</accession>
<evidence type="ECO:0000313" key="5">
    <source>
        <dbReference type="Proteomes" id="UP000604825"/>
    </source>
</evidence>
<evidence type="ECO:0000313" key="4">
    <source>
        <dbReference type="EMBL" id="CAD6336002.1"/>
    </source>
</evidence>
<keyword evidence="5" id="KW-1185">Reference proteome</keyword>
<dbReference type="OrthoDB" id="45365at2759"/>
<dbReference type="PANTHER" id="PTHR46344">
    <property type="entry name" value="OS02G0202900 PROTEIN"/>
    <property type="match status" value="1"/>
</dbReference>
<dbReference type="SUPFAM" id="SSF117281">
    <property type="entry name" value="Kelch motif"/>
    <property type="match status" value="1"/>
</dbReference>
<protein>
    <recommendedName>
        <fullName evidence="3">F-box domain-containing protein</fullName>
    </recommendedName>
</protein>
<dbReference type="PANTHER" id="PTHR46344:SF4">
    <property type="entry name" value="OS07G0153400 PROTEIN"/>
    <property type="match status" value="1"/>
</dbReference>
<dbReference type="AlphaFoldDB" id="A0A811S122"/>
<keyword evidence="2" id="KW-0677">Repeat</keyword>
<dbReference type="EMBL" id="CAJGYO010000018">
    <property type="protein sequence ID" value="CAD6336002.1"/>
    <property type="molecule type" value="Genomic_DNA"/>
</dbReference>
<dbReference type="InterPro" id="IPR001810">
    <property type="entry name" value="F-box_dom"/>
</dbReference>
<dbReference type="SUPFAM" id="SSF81383">
    <property type="entry name" value="F-box domain"/>
    <property type="match status" value="1"/>
</dbReference>
<evidence type="ECO:0000256" key="1">
    <source>
        <dbReference type="ARBA" id="ARBA00022441"/>
    </source>
</evidence>
<dbReference type="Proteomes" id="UP000604825">
    <property type="component" value="Unassembled WGS sequence"/>
</dbReference>
<name>A0A811S122_9POAL</name>